<reference evidence="2" key="1">
    <citation type="journal article" date="2019" name="Int. J. Syst. Evol. Microbiol.">
        <title>The Global Catalogue of Microorganisms (GCM) 10K type strain sequencing project: providing services to taxonomists for standard genome sequencing and annotation.</title>
        <authorList>
            <consortium name="The Broad Institute Genomics Platform"/>
            <consortium name="The Broad Institute Genome Sequencing Center for Infectious Disease"/>
            <person name="Wu L."/>
            <person name="Ma J."/>
        </authorList>
    </citation>
    <scope>NUCLEOTIDE SEQUENCE [LARGE SCALE GENOMIC DNA]</scope>
    <source>
        <strain evidence="2">JCM 3106</strain>
    </source>
</reference>
<protein>
    <submittedName>
        <fullName evidence="1">Uncharacterized protein</fullName>
    </submittedName>
</protein>
<name>A0ABP6LCL8_9ACTN</name>
<organism evidence="1 2">
    <name type="scientific">Streptosporangium longisporum</name>
    <dbReference type="NCBI Taxonomy" id="46187"/>
    <lineage>
        <taxon>Bacteria</taxon>
        <taxon>Bacillati</taxon>
        <taxon>Actinomycetota</taxon>
        <taxon>Actinomycetes</taxon>
        <taxon>Streptosporangiales</taxon>
        <taxon>Streptosporangiaceae</taxon>
        <taxon>Streptosporangium</taxon>
    </lineage>
</organism>
<evidence type="ECO:0000313" key="1">
    <source>
        <dbReference type="EMBL" id="GAA3037484.1"/>
    </source>
</evidence>
<accession>A0ABP6LCL8</accession>
<evidence type="ECO:0000313" key="2">
    <source>
        <dbReference type="Proteomes" id="UP001499930"/>
    </source>
</evidence>
<gene>
    <name evidence="1" type="ORF">GCM10017559_76680</name>
</gene>
<comment type="caution">
    <text evidence="1">The sequence shown here is derived from an EMBL/GenBank/DDBJ whole genome shotgun (WGS) entry which is preliminary data.</text>
</comment>
<dbReference type="EMBL" id="BAAAWD010000027">
    <property type="protein sequence ID" value="GAA3037484.1"/>
    <property type="molecule type" value="Genomic_DNA"/>
</dbReference>
<keyword evidence="2" id="KW-1185">Reference proteome</keyword>
<sequence>MATQLRRVTLWGGPMDGEAFLVTADWDGMYLPVPGEERRAIYEPDTDGDPDRWLHRGWIA</sequence>
<dbReference type="RefSeq" id="WP_344906127.1">
    <property type="nucleotide sequence ID" value="NZ_BAAAWD010000027.1"/>
</dbReference>
<dbReference type="Proteomes" id="UP001499930">
    <property type="component" value="Unassembled WGS sequence"/>
</dbReference>
<proteinExistence type="predicted"/>